<accession>A0A7R9ZJQ0</accession>
<dbReference type="AlphaFoldDB" id="A0A7R9ZJQ0"/>
<protein>
    <submittedName>
        <fullName evidence="2">Uncharacterized protein</fullName>
    </submittedName>
</protein>
<gene>
    <name evidence="2" type="ORF">CAUS1442_LOCUS977</name>
</gene>
<evidence type="ECO:0000256" key="1">
    <source>
        <dbReference type="SAM" id="MobiDB-lite"/>
    </source>
</evidence>
<dbReference type="EMBL" id="HBEF01001527">
    <property type="protein sequence ID" value="CAD8328879.1"/>
    <property type="molecule type" value="Transcribed_RNA"/>
</dbReference>
<evidence type="ECO:0000313" key="2">
    <source>
        <dbReference type="EMBL" id="CAD8328879.1"/>
    </source>
</evidence>
<sequence>MPVDRGTGGLSVSLNVSLHEIDLPEQQPCQTAEKIPTDGTSIIGVPDVGASAGVVAELPDIACLHDSDGMVPDAVRADTSLFPFWYKFVGTGQRMTASTCNPGSFNSTTTIHILTEDDIGDGNGGIDGGGTMGSSCDSGTLQCVPEAAISALPCDGHMAVTWATEMDKQYFVLVQLEEGGMELDMPSSGRLVPFPRQGVTSPPFLPPGGGPSGPPSVVVNTKAQTTPAFALTVEPTAVNDRCESAIGPLPLDSNPRTMSTRSATRSLFVTGTSDTHSIDYPSCSNATADGRDLWFSVVGHGYDMIVSTCSIITQYPTQISLFTGDECDGLSCDDVAAFEGTCEDMMLSDNSDFNDVAVTRGSTVKLESTKDELYFIRVSGQSLQDDYGTLDLRIGLWNDICHRATRIELPTPSSPGTNSSMTISGTTEGARPHRSCAYTGVFHDASAAWYRVEGNGTRVHASTCGTDSPYPSRVTVFESEQADTPAGLGVDCARLGCTRSANKTLCGTHSESTWLAEESKTYFVVVQSLGFPFQLEVTVES</sequence>
<feature type="region of interest" description="Disordered" evidence="1">
    <location>
        <begin position="408"/>
        <end position="430"/>
    </location>
</feature>
<name>A0A7R9ZJQ0_9STRA</name>
<proteinExistence type="predicted"/>
<organism evidence="2">
    <name type="scientific">Craspedostauros australis</name>
    <dbReference type="NCBI Taxonomy" id="1486917"/>
    <lineage>
        <taxon>Eukaryota</taxon>
        <taxon>Sar</taxon>
        <taxon>Stramenopiles</taxon>
        <taxon>Ochrophyta</taxon>
        <taxon>Bacillariophyta</taxon>
        <taxon>Bacillariophyceae</taxon>
        <taxon>Bacillariophycidae</taxon>
        <taxon>Naviculales</taxon>
        <taxon>Naviculaceae</taxon>
        <taxon>Craspedostauros</taxon>
    </lineage>
</organism>
<feature type="compositionally biased region" description="Polar residues" evidence="1">
    <location>
        <begin position="414"/>
        <end position="427"/>
    </location>
</feature>
<reference evidence="2" key="1">
    <citation type="submission" date="2021-01" db="EMBL/GenBank/DDBJ databases">
        <authorList>
            <person name="Corre E."/>
            <person name="Pelletier E."/>
            <person name="Niang G."/>
            <person name="Scheremetjew M."/>
            <person name="Finn R."/>
            <person name="Kale V."/>
            <person name="Holt S."/>
            <person name="Cochrane G."/>
            <person name="Meng A."/>
            <person name="Brown T."/>
            <person name="Cohen L."/>
        </authorList>
    </citation>
    <scope>NUCLEOTIDE SEQUENCE</scope>
    <source>
        <strain evidence="2">CCMP3328</strain>
    </source>
</reference>